<dbReference type="EMBL" id="FP929130">
    <property type="protein sequence ID" value="CBX96838.1"/>
    <property type="molecule type" value="Genomic_DNA"/>
</dbReference>
<evidence type="ECO:0000313" key="2">
    <source>
        <dbReference type="EMBL" id="CBX96838.1"/>
    </source>
</evidence>
<dbReference type="InParanoid" id="E4ZZX8"/>
<gene>
    <name evidence="2" type="ORF">LEMA_P099690.1</name>
</gene>
<organism evidence="3">
    <name type="scientific">Leptosphaeria maculans (strain JN3 / isolate v23.1.3 / race Av1-4-5-6-7-8)</name>
    <name type="common">Blackleg fungus</name>
    <name type="synonym">Phoma lingam</name>
    <dbReference type="NCBI Taxonomy" id="985895"/>
    <lineage>
        <taxon>Eukaryota</taxon>
        <taxon>Fungi</taxon>
        <taxon>Dikarya</taxon>
        <taxon>Ascomycota</taxon>
        <taxon>Pezizomycotina</taxon>
        <taxon>Dothideomycetes</taxon>
        <taxon>Pleosporomycetidae</taxon>
        <taxon>Pleosporales</taxon>
        <taxon>Pleosporineae</taxon>
        <taxon>Leptosphaeriaceae</taxon>
        <taxon>Plenodomus</taxon>
        <taxon>Plenodomus lingam/Leptosphaeria maculans species complex</taxon>
    </lineage>
</organism>
<name>E4ZZX8_LEPMJ</name>
<reference evidence="3" key="1">
    <citation type="journal article" date="2011" name="Nat. Commun.">
        <title>Effector diversification within compartments of the Leptosphaeria maculans genome affected by Repeat-Induced Point mutations.</title>
        <authorList>
            <person name="Rouxel T."/>
            <person name="Grandaubert J."/>
            <person name="Hane J.K."/>
            <person name="Hoede C."/>
            <person name="van de Wouw A.P."/>
            <person name="Couloux A."/>
            <person name="Dominguez V."/>
            <person name="Anthouard V."/>
            <person name="Bally P."/>
            <person name="Bourras S."/>
            <person name="Cozijnsen A.J."/>
            <person name="Ciuffetti L.M."/>
            <person name="Degrave A."/>
            <person name="Dilmaghani A."/>
            <person name="Duret L."/>
            <person name="Fudal I."/>
            <person name="Goodwin S.B."/>
            <person name="Gout L."/>
            <person name="Glaser N."/>
            <person name="Linglin J."/>
            <person name="Kema G.H.J."/>
            <person name="Lapalu N."/>
            <person name="Lawrence C.B."/>
            <person name="May K."/>
            <person name="Meyer M."/>
            <person name="Ollivier B."/>
            <person name="Poulain J."/>
            <person name="Schoch C.L."/>
            <person name="Simon A."/>
            <person name="Spatafora J.W."/>
            <person name="Stachowiak A."/>
            <person name="Turgeon B.G."/>
            <person name="Tyler B.M."/>
            <person name="Vincent D."/>
            <person name="Weissenbach J."/>
            <person name="Amselem J."/>
            <person name="Quesneville H."/>
            <person name="Oliver R.P."/>
            <person name="Wincker P."/>
            <person name="Balesdent M.-H."/>
            <person name="Howlett B.J."/>
        </authorList>
    </citation>
    <scope>NUCLEOTIDE SEQUENCE [LARGE SCALE GENOMIC DNA]</scope>
    <source>
        <strain evidence="3">JN3 / isolate v23.1.3 / race Av1-4-5-6-7-8</strain>
    </source>
</reference>
<dbReference type="Proteomes" id="UP000002668">
    <property type="component" value="Genome"/>
</dbReference>
<evidence type="ECO:0000313" key="3">
    <source>
        <dbReference type="Proteomes" id="UP000002668"/>
    </source>
</evidence>
<keyword evidence="3" id="KW-1185">Reference proteome</keyword>
<protein>
    <submittedName>
        <fullName evidence="2">Predicted protein</fullName>
    </submittedName>
</protein>
<accession>E4ZZX8</accession>
<sequence length="114" mass="12720">MSPHRPRSSMNSDLNKPLPPSPLILEKSNRKPCTSNPSHTHIVTQLRIQTQMITIATVTLAACQVLHEASTTLQPCTILISTEPNNVLPRTAAQFDEQLRHNNPFEIVYDPSVK</sequence>
<dbReference type="HOGENOM" id="CLU_2121530_0_0_1"/>
<feature type="region of interest" description="Disordered" evidence="1">
    <location>
        <begin position="1"/>
        <end position="38"/>
    </location>
</feature>
<proteinExistence type="predicted"/>
<dbReference type="AlphaFoldDB" id="E4ZZX8"/>
<dbReference type="VEuPathDB" id="FungiDB:LEMA_P099690.1"/>
<evidence type="ECO:0000256" key="1">
    <source>
        <dbReference type="SAM" id="MobiDB-lite"/>
    </source>
</evidence>